<evidence type="ECO:0000259" key="1">
    <source>
        <dbReference type="Pfam" id="PF06985"/>
    </source>
</evidence>
<evidence type="ECO:0000313" key="2">
    <source>
        <dbReference type="EMBL" id="TFK88856.1"/>
    </source>
</evidence>
<dbReference type="Pfam" id="PF06985">
    <property type="entry name" value="HET"/>
    <property type="match status" value="1"/>
</dbReference>
<protein>
    <submittedName>
        <fullName evidence="2">HET-domain-containing protein</fullName>
    </submittedName>
</protein>
<feature type="domain" description="Heterokaryon incompatibility" evidence="1">
    <location>
        <begin position="1"/>
        <end position="139"/>
    </location>
</feature>
<dbReference type="Proteomes" id="UP000308197">
    <property type="component" value="Unassembled WGS sequence"/>
</dbReference>
<organism evidence="2 3">
    <name type="scientific">Polyporus arcularius HHB13444</name>
    <dbReference type="NCBI Taxonomy" id="1314778"/>
    <lineage>
        <taxon>Eukaryota</taxon>
        <taxon>Fungi</taxon>
        <taxon>Dikarya</taxon>
        <taxon>Basidiomycota</taxon>
        <taxon>Agaricomycotina</taxon>
        <taxon>Agaricomycetes</taxon>
        <taxon>Polyporales</taxon>
        <taxon>Polyporaceae</taxon>
        <taxon>Polyporus</taxon>
    </lineage>
</organism>
<feature type="non-terminal residue" evidence="2">
    <location>
        <position position="300"/>
    </location>
</feature>
<accession>A0A5C3PH11</accession>
<dbReference type="InterPro" id="IPR010730">
    <property type="entry name" value="HET"/>
</dbReference>
<dbReference type="PANTHER" id="PTHR33112:SF16">
    <property type="entry name" value="HETEROKARYON INCOMPATIBILITY DOMAIN-CONTAINING PROTEIN"/>
    <property type="match status" value="1"/>
</dbReference>
<keyword evidence="3" id="KW-1185">Reference proteome</keyword>
<feature type="non-terminal residue" evidence="2">
    <location>
        <position position="1"/>
    </location>
</feature>
<dbReference type="EMBL" id="ML211096">
    <property type="protein sequence ID" value="TFK88856.1"/>
    <property type="molecule type" value="Genomic_DNA"/>
</dbReference>
<dbReference type="AlphaFoldDB" id="A0A5C3PH11"/>
<dbReference type="PANTHER" id="PTHR33112">
    <property type="entry name" value="DOMAIN PROTEIN, PUTATIVE-RELATED"/>
    <property type="match status" value="1"/>
</dbReference>
<proteinExistence type="predicted"/>
<evidence type="ECO:0000313" key="3">
    <source>
        <dbReference type="Proteomes" id="UP000308197"/>
    </source>
</evidence>
<gene>
    <name evidence="2" type="ORF">K466DRAFT_458435</name>
</gene>
<dbReference type="STRING" id="1314778.A0A5C3PH11"/>
<dbReference type="InParanoid" id="A0A5C3PH11"/>
<sequence>YAALTHCWGGEVPGQTLLENVGARRQALDGSETPANFRDAIRITRELGIRYLWIDALCIIQDSDEDWRTEAAKMAAIYSGAAVVVSAMDSKSSAAGILKPDRISSVRLNDKHIVQRGLPLFQHEVASCPLNQRGWCMQERLLAPAILHYGAQQLFWECRAYHAYEDGRLSLQGGTLHGEAGKFITLRQNILQSPTDGWRVWYRLVEEYSSRALTRLSDKLPALAGAAAIFRTARGEGTYVAGLWREDIVQGIVWGAHYHHYPSRKVPGYMLTDACAVLTRPPTRRAPSWSWASVDGPVIF</sequence>
<name>A0A5C3PH11_9APHY</name>
<reference evidence="2 3" key="1">
    <citation type="journal article" date="2019" name="Nat. Ecol. Evol.">
        <title>Megaphylogeny resolves global patterns of mushroom evolution.</title>
        <authorList>
            <person name="Varga T."/>
            <person name="Krizsan K."/>
            <person name="Foldi C."/>
            <person name="Dima B."/>
            <person name="Sanchez-Garcia M."/>
            <person name="Sanchez-Ramirez S."/>
            <person name="Szollosi G.J."/>
            <person name="Szarkandi J.G."/>
            <person name="Papp V."/>
            <person name="Albert L."/>
            <person name="Andreopoulos W."/>
            <person name="Angelini C."/>
            <person name="Antonin V."/>
            <person name="Barry K.W."/>
            <person name="Bougher N.L."/>
            <person name="Buchanan P."/>
            <person name="Buyck B."/>
            <person name="Bense V."/>
            <person name="Catcheside P."/>
            <person name="Chovatia M."/>
            <person name="Cooper J."/>
            <person name="Damon W."/>
            <person name="Desjardin D."/>
            <person name="Finy P."/>
            <person name="Geml J."/>
            <person name="Haridas S."/>
            <person name="Hughes K."/>
            <person name="Justo A."/>
            <person name="Karasinski D."/>
            <person name="Kautmanova I."/>
            <person name="Kiss B."/>
            <person name="Kocsube S."/>
            <person name="Kotiranta H."/>
            <person name="LaButti K.M."/>
            <person name="Lechner B.E."/>
            <person name="Liimatainen K."/>
            <person name="Lipzen A."/>
            <person name="Lukacs Z."/>
            <person name="Mihaltcheva S."/>
            <person name="Morgado L.N."/>
            <person name="Niskanen T."/>
            <person name="Noordeloos M.E."/>
            <person name="Ohm R.A."/>
            <person name="Ortiz-Santana B."/>
            <person name="Ovrebo C."/>
            <person name="Racz N."/>
            <person name="Riley R."/>
            <person name="Savchenko A."/>
            <person name="Shiryaev A."/>
            <person name="Soop K."/>
            <person name="Spirin V."/>
            <person name="Szebenyi C."/>
            <person name="Tomsovsky M."/>
            <person name="Tulloss R.E."/>
            <person name="Uehling J."/>
            <person name="Grigoriev I.V."/>
            <person name="Vagvolgyi C."/>
            <person name="Papp T."/>
            <person name="Martin F.M."/>
            <person name="Miettinen O."/>
            <person name="Hibbett D.S."/>
            <person name="Nagy L.G."/>
        </authorList>
    </citation>
    <scope>NUCLEOTIDE SEQUENCE [LARGE SCALE GENOMIC DNA]</scope>
    <source>
        <strain evidence="2 3">HHB13444</strain>
    </source>
</reference>